<dbReference type="GO" id="GO:0043565">
    <property type="term" value="F:sequence-specific DNA binding"/>
    <property type="evidence" value="ECO:0007669"/>
    <property type="project" value="InterPro"/>
</dbReference>
<organism evidence="5 6">
    <name type="scientific">Tenacibaculum pelagium</name>
    <dbReference type="NCBI Taxonomy" id="2759527"/>
    <lineage>
        <taxon>Bacteria</taxon>
        <taxon>Pseudomonadati</taxon>
        <taxon>Bacteroidota</taxon>
        <taxon>Flavobacteriia</taxon>
        <taxon>Flavobacteriales</taxon>
        <taxon>Flavobacteriaceae</taxon>
        <taxon>Tenacibaculum</taxon>
    </lineage>
</organism>
<evidence type="ECO:0000256" key="2">
    <source>
        <dbReference type="ARBA" id="ARBA00023125"/>
    </source>
</evidence>
<protein>
    <submittedName>
        <fullName evidence="5">AraC family transcriptional regulator</fullName>
    </submittedName>
</protein>
<gene>
    <name evidence="5" type="ORF">H3Z83_08245</name>
</gene>
<evidence type="ECO:0000313" key="5">
    <source>
        <dbReference type="EMBL" id="MBA6156499.1"/>
    </source>
</evidence>
<dbReference type="InterPro" id="IPR018062">
    <property type="entry name" value="HTH_AraC-typ_CS"/>
</dbReference>
<keyword evidence="6" id="KW-1185">Reference proteome</keyword>
<dbReference type="InterPro" id="IPR011256">
    <property type="entry name" value="Reg_factor_effector_dom_sf"/>
</dbReference>
<keyword evidence="3" id="KW-0804">Transcription</keyword>
<dbReference type="SMART" id="SM00871">
    <property type="entry name" value="AraC_E_bind"/>
    <property type="match status" value="1"/>
</dbReference>
<sequence length="307" mass="35666">MKSSKKLNTKVVTRIGKSITYIEEHLHEKLMLNDIAEKAHFSPFHFHRLFSIVTKETLNNFITRKRIEKAASFLLHKKELTITEISDRVGFTSLSSFSRAFKKFYGMSPVEFRESSPHKFSKISKEESKNGQMITLFEQYICNVNNSLNWLKMNAITEVKIIPEVQLAYISHQGKMDLIGNVYNRLMQWAFPKGLMQQENLRMITIYHDSPKITDPNNLRMSACMTLNREVKTEGEVNLRTLPDTKCVVSRLGIAPMEFQEAWEANFVWMSEKGFKRADQDPFGIYYNNPQEHPEGKCIVDLCIPIE</sequence>
<dbReference type="PANTHER" id="PTHR40055">
    <property type="entry name" value="TRANSCRIPTIONAL REGULATOR YGIV-RELATED"/>
    <property type="match status" value="1"/>
</dbReference>
<dbReference type="PROSITE" id="PS01124">
    <property type="entry name" value="HTH_ARAC_FAMILY_2"/>
    <property type="match status" value="1"/>
</dbReference>
<keyword evidence="2" id="KW-0238">DNA-binding</keyword>
<feature type="domain" description="HTH araC/xylS-type" evidence="4">
    <location>
        <begin position="16"/>
        <end position="115"/>
    </location>
</feature>
<dbReference type="RefSeq" id="WP_182125003.1">
    <property type="nucleotide sequence ID" value="NZ_JACGLS010000003.1"/>
</dbReference>
<dbReference type="Proteomes" id="UP000563906">
    <property type="component" value="Unassembled WGS sequence"/>
</dbReference>
<dbReference type="InterPro" id="IPR018060">
    <property type="entry name" value="HTH_AraC"/>
</dbReference>
<dbReference type="Gene3D" id="3.20.80.10">
    <property type="entry name" value="Regulatory factor, effector binding domain"/>
    <property type="match status" value="1"/>
</dbReference>
<reference evidence="5 6" key="1">
    <citation type="submission" date="2020-07" db="EMBL/GenBank/DDBJ databases">
        <title>Bacterium isolated from marine sediment.</title>
        <authorList>
            <person name="Shang D."/>
            <person name="Du Z.-J."/>
        </authorList>
    </citation>
    <scope>NUCLEOTIDE SEQUENCE [LARGE SCALE GENOMIC DNA]</scope>
    <source>
        <strain evidence="5 6">S7007</strain>
    </source>
</reference>
<dbReference type="PANTHER" id="PTHR40055:SF1">
    <property type="entry name" value="TRANSCRIPTIONAL REGULATOR YGIV-RELATED"/>
    <property type="match status" value="1"/>
</dbReference>
<dbReference type="InterPro" id="IPR009057">
    <property type="entry name" value="Homeodomain-like_sf"/>
</dbReference>
<dbReference type="InterPro" id="IPR020449">
    <property type="entry name" value="Tscrpt_reg_AraC-type_HTH"/>
</dbReference>
<dbReference type="SUPFAM" id="SSF46689">
    <property type="entry name" value="Homeodomain-like"/>
    <property type="match status" value="2"/>
</dbReference>
<dbReference type="EMBL" id="JACGLS010000003">
    <property type="protein sequence ID" value="MBA6156499.1"/>
    <property type="molecule type" value="Genomic_DNA"/>
</dbReference>
<dbReference type="SUPFAM" id="SSF55136">
    <property type="entry name" value="Probable bacterial effector-binding domain"/>
    <property type="match status" value="1"/>
</dbReference>
<proteinExistence type="predicted"/>
<name>A0A839AQJ0_9FLAO</name>
<dbReference type="Pfam" id="PF06445">
    <property type="entry name" value="GyrI-like"/>
    <property type="match status" value="1"/>
</dbReference>
<dbReference type="PROSITE" id="PS00041">
    <property type="entry name" value="HTH_ARAC_FAMILY_1"/>
    <property type="match status" value="1"/>
</dbReference>
<evidence type="ECO:0000256" key="1">
    <source>
        <dbReference type="ARBA" id="ARBA00023015"/>
    </source>
</evidence>
<dbReference type="InterPro" id="IPR050908">
    <property type="entry name" value="SmbC-like"/>
</dbReference>
<evidence type="ECO:0000259" key="4">
    <source>
        <dbReference type="PROSITE" id="PS01124"/>
    </source>
</evidence>
<accession>A0A839AQJ0</accession>
<comment type="caution">
    <text evidence="5">The sequence shown here is derived from an EMBL/GenBank/DDBJ whole genome shotgun (WGS) entry which is preliminary data.</text>
</comment>
<dbReference type="InterPro" id="IPR029442">
    <property type="entry name" value="GyrI-like"/>
</dbReference>
<dbReference type="AlphaFoldDB" id="A0A839AQJ0"/>
<dbReference type="Pfam" id="PF12833">
    <property type="entry name" value="HTH_18"/>
    <property type="match status" value="1"/>
</dbReference>
<dbReference type="Gene3D" id="1.10.10.60">
    <property type="entry name" value="Homeodomain-like"/>
    <property type="match status" value="2"/>
</dbReference>
<dbReference type="PRINTS" id="PR00032">
    <property type="entry name" value="HTHARAC"/>
</dbReference>
<evidence type="ECO:0000313" key="6">
    <source>
        <dbReference type="Proteomes" id="UP000563906"/>
    </source>
</evidence>
<dbReference type="GO" id="GO:0003700">
    <property type="term" value="F:DNA-binding transcription factor activity"/>
    <property type="evidence" value="ECO:0007669"/>
    <property type="project" value="InterPro"/>
</dbReference>
<dbReference type="SMART" id="SM00342">
    <property type="entry name" value="HTH_ARAC"/>
    <property type="match status" value="1"/>
</dbReference>
<evidence type="ECO:0000256" key="3">
    <source>
        <dbReference type="ARBA" id="ARBA00023163"/>
    </source>
</evidence>
<keyword evidence="1" id="KW-0805">Transcription regulation</keyword>
<dbReference type="InterPro" id="IPR010499">
    <property type="entry name" value="AraC_E-bd"/>
</dbReference>